<name>E9FVJ3_DAPPU</name>
<protein>
    <submittedName>
        <fullName evidence="2">Uncharacterized protein</fullName>
    </submittedName>
</protein>
<gene>
    <name evidence="2" type="ORF">DAPPUDRAFT_233715</name>
</gene>
<dbReference type="HOGENOM" id="CLU_1020342_0_0_1"/>
<evidence type="ECO:0000256" key="1">
    <source>
        <dbReference type="SAM" id="MobiDB-lite"/>
    </source>
</evidence>
<feature type="region of interest" description="Disordered" evidence="1">
    <location>
        <begin position="46"/>
        <end position="70"/>
    </location>
</feature>
<evidence type="ECO:0000313" key="2">
    <source>
        <dbReference type="EMBL" id="EFX88564.1"/>
    </source>
</evidence>
<dbReference type="KEGG" id="dpx:DAPPUDRAFT_233715"/>
<dbReference type="EMBL" id="GL732525">
    <property type="protein sequence ID" value="EFX88564.1"/>
    <property type="molecule type" value="Genomic_DNA"/>
</dbReference>
<proteinExistence type="predicted"/>
<evidence type="ECO:0000313" key="3">
    <source>
        <dbReference type="Proteomes" id="UP000000305"/>
    </source>
</evidence>
<keyword evidence="3" id="KW-1185">Reference proteome</keyword>
<accession>E9FVJ3</accession>
<sequence length="273" mass="30009">MVEWDGKWPLPITDVECEIHYLPSIEWTKADILSVAVSNQFARQITSTENQKEEEKEKSFDARSNLGRSSGEACGTGGHELARHFTPAIFSAIRYGPFISTGAHTNEGAAAAWQLSAAAAIFTYRGASLCVRALISSRASLVAQMKSACLDSPEVWHLSPCEPTWRQQQADVKLVRRSECNLMLRDDYYDDCYTGRIGSRSARSRSSGPRTGGAGALSCYGDIVTWGRRVKAEDSFYCPAAPDYIGLSDDFSPWAVLQKQKNKNTGGGDRTFS</sequence>
<dbReference type="AlphaFoldDB" id="E9FVJ3"/>
<feature type="compositionally biased region" description="Basic and acidic residues" evidence="1">
    <location>
        <begin position="50"/>
        <end position="61"/>
    </location>
</feature>
<dbReference type="InParanoid" id="E9FVJ3"/>
<dbReference type="Proteomes" id="UP000000305">
    <property type="component" value="Unassembled WGS sequence"/>
</dbReference>
<organism evidence="2 3">
    <name type="scientific">Daphnia pulex</name>
    <name type="common">Water flea</name>
    <dbReference type="NCBI Taxonomy" id="6669"/>
    <lineage>
        <taxon>Eukaryota</taxon>
        <taxon>Metazoa</taxon>
        <taxon>Ecdysozoa</taxon>
        <taxon>Arthropoda</taxon>
        <taxon>Crustacea</taxon>
        <taxon>Branchiopoda</taxon>
        <taxon>Diplostraca</taxon>
        <taxon>Cladocera</taxon>
        <taxon>Anomopoda</taxon>
        <taxon>Daphniidae</taxon>
        <taxon>Daphnia</taxon>
    </lineage>
</organism>
<reference evidence="2 3" key="1">
    <citation type="journal article" date="2011" name="Science">
        <title>The ecoresponsive genome of Daphnia pulex.</title>
        <authorList>
            <person name="Colbourne J.K."/>
            <person name="Pfrender M.E."/>
            <person name="Gilbert D."/>
            <person name="Thomas W.K."/>
            <person name="Tucker A."/>
            <person name="Oakley T.H."/>
            <person name="Tokishita S."/>
            <person name="Aerts A."/>
            <person name="Arnold G.J."/>
            <person name="Basu M.K."/>
            <person name="Bauer D.J."/>
            <person name="Caceres C.E."/>
            <person name="Carmel L."/>
            <person name="Casola C."/>
            <person name="Choi J.H."/>
            <person name="Detter J.C."/>
            <person name="Dong Q."/>
            <person name="Dusheyko S."/>
            <person name="Eads B.D."/>
            <person name="Frohlich T."/>
            <person name="Geiler-Samerotte K.A."/>
            <person name="Gerlach D."/>
            <person name="Hatcher P."/>
            <person name="Jogdeo S."/>
            <person name="Krijgsveld J."/>
            <person name="Kriventseva E.V."/>
            <person name="Kultz D."/>
            <person name="Laforsch C."/>
            <person name="Lindquist E."/>
            <person name="Lopez J."/>
            <person name="Manak J.R."/>
            <person name="Muller J."/>
            <person name="Pangilinan J."/>
            <person name="Patwardhan R.P."/>
            <person name="Pitluck S."/>
            <person name="Pritham E.J."/>
            <person name="Rechtsteiner A."/>
            <person name="Rho M."/>
            <person name="Rogozin I.B."/>
            <person name="Sakarya O."/>
            <person name="Salamov A."/>
            <person name="Schaack S."/>
            <person name="Shapiro H."/>
            <person name="Shiga Y."/>
            <person name="Skalitzky C."/>
            <person name="Smith Z."/>
            <person name="Souvorov A."/>
            <person name="Sung W."/>
            <person name="Tang Z."/>
            <person name="Tsuchiya D."/>
            <person name="Tu H."/>
            <person name="Vos H."/>
            <person name="Wang M."/>
            <person name="Wolf Y.I."/>
            <person name="Yamagata H."/>
            <person name="Yamada T."/>
            <person name="Ye Y."/>
            <person name="Shaw J.R."/>
            <person name="Andrews J."/>
            <person name="Crease T.J."/>
            <person name="Tang H."/>
            <person name="Lucas S.M."/>
            <person name="Robertson H.M."/>
            <person name="Bork P."/>
            <person name="Koonin E.V."/>
            <person name="Zdobnov E.M."/>
            <person name="Grigoriev I.V."/>
            <person name="Lynch M."/>
            <person name="Boore J.L."/>
        </authorList>
    </citation>
    <scope>NUCLEOTIDE SEQUENCE [LARGE SCALE GENOMIC DNA]</scope>
</reference>